<sequence length="280" mass="29788">MAAQALRGPITRRGGAVTITRIRHRGLEVLSTDATRDPALPALPPLLFVHGLAHEAGCWSAWMDAAAAEGRTAWSVSLRGHGGSEGAVRTARLSQYVADVRAAMALLPARPVLVGHSMGGLVCQQVAAREQVAGLVLVASVGHRPALGSLASIARQHPLDALRVLVGSTLPLRHEYLFEGLPRAEADRLVARCGPESPLVQHQLVFHRPPGLPLGGAPVLALAARADRLVPVAAVRRTAARYDAELQVFDGIGHNLMQDAGQEVPWQALSDWLQRAHLRA</sequence>
<name>A0ABP6WBJ3_9ACTN</name>
<comment type="caution">
    <text evidence="2">The sequence shown here is derived from an EMBL/GenBank/DDBJ whole genome shotgun (WGS) entry which is preliminary data.</text>
</comment>
<dbReference type="InterPro" id="IPR000073">
    <property type="entry name" value="AB_hydrolase_1"/>
</dbReference>
<organism evidence="2 3">
    <name type="scientific">Nocardioides daeguensis</name>
    <dbReference type="NCBI Taxonomy" id="908359"/>
    <lineage>
        <taxon>Bacteria</taxon>
        <taxon>Bacillati</taxon>
        <taxon>Actinomycetota</taxon>
        <taxon>Actinomycetes</taxon>
        <taxon>Propionibacteriales</taxon>
        <taxon>Nocardioidaceae</taxon>
        <taxon>Nocardioides</taxon>
    </lineage>
</organism>
<protein>
    <submittedName>
        <fullName evidence="2">Alpha/beta hydrolase</fullName>
    </submittedName>
</protein>
<dbReference type="PANTHER" id="PTHR42886">
    <property type="entry name" value="RE40534P-RELATED"/>
    <property type="match status" value="1"/>
</dbReference>
<dbReference type="Pfam" id="PF12697">
    <property type="entry name" value="Abhydrolase_6"/>
    <property type="match status" value="1"/>
</dbReference>
<reference evidence="3" key="1">
    <citation type="journal article" date="2019" name="Int. J. Syst. Evol. Microbiol.">
        <title>The Global Catalogue of Microorganisms (GCM) 10K type strain sequencing project: providing services to taxonomists for standard genome sequencing and annotation.</title>
        <authorList>
            <consortium name="The Broad Institute Genomics Platform"/>
            <consortium name="The Broad Institute Genome Sequencing Center for Infectious Disease"/>
            <person name="Wu L."/>
            <person name="Ma J."/>
        </authorList>
    </citation>
    <scope>NUCLEOTIDE SEQUENCE [LARGE SCALE GENOMIC DNA]</scope>
    <source>
        <strain evidence="3">JCM 17460</strain>
    </source>
</reference>
<feature type="domain" description="AB hydrolase-1" evidence="1">
    <location>
        <begin position="46"/>
        <end position="264"/>
    </location>
</feature>
<dbReference type="GO" id="GO:0016787">
    <property type="term" value="F:hydrolase activity"/>
    <property type="evidence" value="ECO:0007669"/>
    <property type="project" value="UniProtKB-KW"/>
</dbReference>
<dbReference type="RefSeq" id="WP_218236892.1">
    <property type="nucleotide sequence ID" value="NZ_BAABBB010000023.1"/>
</dbReference>
<keyword evidence="2" id="KW-0378">Hydrolase</keyword>
<evidence type="ECO:0000313" key="3">
    <source>
        <dbReference type="Proteomes" id="UP001500301"/>
    </source>
</evidence>
<proteinExistence type="predicted"/>
<evidence type="ECO:0000313" key="2">
    <source>
        <dbReference type="EMBL" id="GAA3548088.1"/>
    </source>
</evidence>
<dbReference type="EMBL" id="BAABBB010000023">
    <property type="protein sequence ID" value="GAA3548088.1"/>
    <property type="molecule type" value="Genomic_DNA"/>
</dbReference>
<dbReference type="PANTHER" id="PTHR42886:SF42">
    <property type="entry name" value="ALPHA_BETA-HYDROLASES SUPERFAMILY PROTEIN"/>
    <property type="match status" value="1"/>
</dbReference>
<dbReference type="Proteomes" id="UP001500301">
    <property type="component" value="Unassembled WGS sequence"/>
</dbReference>
<evidence type="ECO:0000259" key="1">
    <source>
        <dbReference type="Pfam" id="PF12697"/>
    </source>
</evidence>
<keyword evidence="3" id="KW-1185">Reference proteome</keyword>
<accession>A0ABP6WBJ3</accession>
<gene>
    <name evidence="2" type="ORF">GCM10022263_38900</name>
</gene>